<sequence length="315" mass="33721">MGLLFTLAGFYTFITILLPTPTGFQPGLVSLIAVAALGWGLVAMVLPWARIPGLLRLAVAPAAMALIALHNMAAGQDAFRYGMFFFLVFIWLGLCEPRGTSLRMSPFLLAAYLGPLWADGRSAADLASISYALPIYLTVGEVLAWRTQLMQRLQGRLRRLADHDPLTGLPNRAVFTAALREHCAKPESVAVLFLDLDGFKQINDRLGHAAGDDVLVQVGATLRAHTRPGYADLPCRLAGDEFVLLLSDTDLAAARSLAEQLEQRLGELRAADGTPVRGSVGVAGGVSMDAQQLLATADEAMYAAKQAKPVGRRAA</sequence>
<reference evidence="3" key="1">
    <citation type="submission" date="2020-11" db="EMBL/GenBank/DDBJ databases">
        <title>Isolation and identification of active actinomycetes.</title>
        <authorList>
            <person name="Sun X."/>
        </authorList>
    </citation>
    <scope>NUCLEOTIDE SEQUENCE</scope>
    <source>
        <strain evidence="3">NEAU-A11</strain>
    </source>
</reference>
<evidence type="ECO:0000256" key="1">
    <source>
        <dbReference type="SAM" id="Phobius"/>
    </source>
</evidence>
<feature type="transmembrane region" description="Helical" evidence="1">
    <location>
        <begin position="53"/>
        <end position="72"/>
    </location>
</feature>
<feature type="transmembrane region" description="Helical" evidence="1">
    <location>
        <begin position="78"/>
        <end position="95"/>
    </location>
</feature>
<dbReference type="InterPro" id="IPR029787">
    <property type="entry name" value="Nucleotide_cyclase"/>
</dbReference>
<dbReference type="SUPFAM" id="SSF55073">
    <property type="entry name" value="Nucleotide cyclase"/>
    <property type="match status" value="1"/>
</dbReference>
<dbReference type="InterPro" id="IPR000160">
    <property type="entry name" value="GGDEF_dom"/>
</dbReference>
<evidence type="ECO:0000313" key="4">
    <source>
        <dbReference type="Proteomes" id="UP000598146"/>
    </source>
</evidence>
<evidence type="ECO:0000259" key="2">
    <source>
        <dbReference type="PROSITE" id="PS50887"/>
    </source>
</evidence>
<keyword evidence="4" id="KW-1185">Reference proteome</keyword>
<dbReference type="GO" id="GO:0005886">
    <property type="term" value="C:plasma membrane"/>
    <property type="evidence" value="ECO:0007669"/>
    <property type="project" value="TreeGrafter"/>
</dbReference>
<dbReference type="PANTHER" id="PTHR45138:SF9">
    <property type="entry name" value="DIGUANYLATE CYCLASE DGCM-RELATED"/>
    <property type="match status" value="1"/>
</dbReference>
<dbReference type="EMBL" id="JADQTO010000015">
    <property type="protein sequence ID" value="MBG0565392.1"/>
    <property type="molecule type" value="Genomic_DNA"/>
</dbReference>
<dbReference type="AlphaFoldDB" id="A0A931G038"/>
<dbReference type="SMART" id="SM00267">
    <property type="entry name" value="GGDEF"/>
    <property type="match status" value="1"/>
</dbReference>
<dbReference type="GO" id="GO:0043709">
    <property type="term" value="P:cell adhesion involved in single-species biofilm formation"/>
    <property type="evidence" value="ECO:0007669"/>
    <property type="project" value="TreeGrafter"/>
</dbReference>
<dbReference type="Proteomes" id="UP000598146">
    <property type="component" value="Unassembled WGS sequence"/>
</dbReference>
<accession>A0A931G038</accession>
<dbReference type="NCBIfam" id="TIGR00254">
    <property type="entry name" value="GGDEF"/>
    <property type="match status" value="1"/>
</dbReference>
<proteinExistence type="predicted"/>
<keyword evidence="1" id="KW-0812">Transmembrane</keyword>
<feature type="transmembrane region" description="Helical" evidence="1">
    <location>
        <begin position="29"/>
        <end position="46"/>
    </location>
</feature>
<protein>
    <submittedName>
        <fullName evidence="3">GGDEF domain-containing protein</fullName>
    </submittedName>
</protein>
<keyword evidence="1" id="KW-0472">Membrane</keyword>
<dbReference type="PANTHER" id="PTHR45138">
    <property type="entry name" value="REGULATORY COMPONENTS OF SENSORY TRANSDUCTION SYSTEM"/>
    <property type="match status" value="1"/>
</dbReference>
<dbReference type="GO" id="GO:0052621">
    <property type="term" value="F:diguanylate cyclase activity"/>
    <property type="evidence" value="ECO:0007669"/>
    <property type="project" value="TreeGrafter"/>
</dbReference>
<dbReference type="GO" id="GO:1902201">
    <property type="term" value="P:negative regulation of bacterial-type flagellum-dependent cell motility"/>
    <property type="evidence" value="ECO:0007669"/>
    <property type="project" value="TreeGrafter"/>
</dbReference>
<keyword evidence="1" id="KW-1133">Transmembrane helix</keyword>
<dbReference type="InterPro" id="IPR043128">
    <property type="entry name" value="Rev_trsase/Diguanyl_cyclase"/>
</dbReference>
<dbReference type="InterPro" id="IPR050469">
    <property type="entry name" value="Diguanylate_Cyclase"/>
</dbReference>
<name>A0A931G038_9ACTN</name>
<dbReference type="CDD" id="cd01949">
    <property type="entry name" value="GGDEF"/>
    <property type="match status" value="1"/>
</dbReference>
<dbReference type="Gene3D" id="3.30.70.270">
    <property type="match status" value="1"/>
</dbReference>
<dbReference type="Pfam" id="PF00990">
    <property type="entry name" value="GGDEF"/>
    <property type="match status" value="1"/>
</dbReference>
<organism evidence="3 4">
    <name type="scientific">Actinoplanes aureus</name>
    <dbReference type="NCBI Taxonomy" id="2792083"/>
    <lineage>
        <taxon>Bacteria</taxon>
        <taxon>Bacillati</taxon>
        <taxon>Actinomycetota</taxon>
        <taxon>Actinomycetes</taxon>
        <taxon>Micromonosporales</taxon>
        <taxon>Micromonosporaceae</taxon>
        <taxon>Actinoplanes</taxon>
    </lineage>
</organism>
<dbReference type="PROSITE" id="PS50887">
    <property type="entry name" value="GGDEF"/>
    <property type="match status" value="1"/>
</dbReference>
<feature type="domain" description="GGDEF" evidence="2">
    <location>
        <begin position="187"/>
        <end position="315"/>
    </location>
</feature>
<gene>
    <name evidence="3" type="ORF">I4J89_28455</name>
</gene>
<comment type="caution">
    <text evidence="3">The sequence shown here is derived from an EMBL/GenBank/DDBJ whole genome shotgun (WGS) entry which is preliminary data.</text>
</comment>
<evidence type="ECO:0000313" key="3">
    <source>
        <dbReference type="EMBL" id="MBG0565392.1"/>
    </source>
</evidence>